<dbReference type="SMART" id="SM00360">
    <property type="entry name" value="RRM"/>
    <property type="match status" value="1"/>
</dbReference>
<evidence type="ECO:0000313" key="6">
    <source>
        <dbReference type="Proteomes" id="UP000646827"/>
    </source>
</evidence>
<dbReference type="EMBL" id="JAEPRB010000202">
    <property type="protein sequence ID" value="KAG2218956.1"/>
    <property type="molecule type" value="Genomic_DNA"/>
</dbReference>
<dbReference type="GO" id="GO:0042274">
    <property type="term" value="P:ribosomal small subunit biogenesis"/>
    <property type="evidence" value="ECO:0007669"/>
    <property type="project" value="TreeGrafter"/>
</dbReference>
<evidence type="ECO:0000259" key="4">
    <source>
        <dbReference type="PROSITE" id="PS50102"/>
    </source>
</evidence>
<name>A0A8H7RZZ5_9FUNG</name>
<reference evidence="5 6" key="1">
    <citation type="submission" date="2020-12" db="EMBL/GenBank/DDBJ databases">
        <title>Metabolic potential, ecology and presence of endohyphal bacteria is reflected in genomic diversity of Mucoromycotina.</title>
        <authorList>
            <person name="Muszewska A."/>
            <person name="Okrasinska A."/>
            <person name="Steczkiewicz K."/>
            <person name="Drgas O."/>
            <person name="Orlowska M."/>
            <person name="Perlinska-Lenart U."/>
            <person name="Aleksandrzak-Piekarczyk T."/>
            <person name="Szatraj K."/>
            <person name="Zielenkiewicz U."/>
            <person name="Pilsyk S."/>
            <person name="Malc E."/>
            <person name="Mieczkowski P."/>
            <person name="Kruszewska J.S."/>
            <person name="Biernat P."/>
            <person name="Pawlowska J."/>
        </authorList>
    </citation>
    <scope>NUCLEOTIDE SEQUENCE [LARGE SCALE GENOMIC DNA]</scope>
    <source>
        <strain evidence="5 6">CBS 142.35</strain>
    </source>
</reference>
<dbReference type="Proteomes" id="UP000646827">
    <property type="component" value="Unassembled WGS sequence"/>
</dbReference>
<dbReference type="PROSITE" id="PS50102">
    <property type="entry name" value="RRM"/>
    <property type="match status" value="1"/>
</dbReference>
<dbReference type="PANTHER" id="PTHR23236:SF51">
    <property type="entry name" value="NUCLEOLAR PROTEIN 6"/>
    <property type="match status" value="1"/>
</dbReference>
<keyword evidence="1 2" id="KW-0694">RNA-binding</keyword>
<evidence type="ECO:0000256" key="3">
    <source>
        <dbReference type="SAM" id="MobiDB-lite"/>
    </source>
</evidence>
<dbReference type="PANTHER" id="PTHR23236">
    <property type="entry name" value="EUKARYOTIC TRANSLATION INITIATION FACTOR 4B/4H"/>
    <property type="match status" value="1"/>
</dbReference>
<dbReference type="InterPro" id="IPR012677">
    <property type="entry name" value="Nucleotide-bd_a/b_plait_sf"/>
</dbReference>
<dbReference type="Pfam" id="PF00076">
    <property type="entry name" value="RRM_1"/>
    <property type="match status" value="1"/>
</dbReference>
<dbReference type="InterPro" id="IPR000504">
    <property type="entry name" value="RRM_dom"/>
</dbReference>
<dbReference type="GO" id="GO:0005730">
    <property type="term" value="C:nucleolus"/>
    <property type="evidence" value="ECO:0007669"/>
    <property type="project" value="TreeGrafter"/>
</dbReference>
<organism evidence="5 6">
    <name type="scientific">Circinella minor</name>
    <dbReference type="NCBI Taxonomy" id="1195481"/>
    <lineage>
        <taxon>Eukaryota</taxon>
        <taxon>Fungi</taxon>
        <taxon>Fungi incertae sedis</taxon>
        <taxon>Mucoromycota</taxon>
        <taxon>Mucoromycotina</taxon>
        <taxon>Mucoromycetes</taxon>
        <taxon>Mucorales</taxon>
        <taxon>Lichtheimiaceae</taxon>
        <taxon>Circinella</taxon>
    </lineage>
</organism>
<feature type="region of interest" description="Disordered" evidence="3">
    <location>
        <begin position="1"/>
        <end position="92"/>
    </location>
</feature>
<proteinExistence type="predicted"/>
<evidence type="ECO:0000256" key="1">
    <source>
        <dbReference type="ARBA" id="ARBA00022884"/>
    </source>
</evidence>
<dbReference type="SUPFAM" id="SSF54928">
    <property type="entry name" value="RNA-binding domain, RBD"/>
    <property type="match status" value="1"/>
</dbReference>
<feature type="compositionally biased region" description="Basic residues" evidence="3">
    <location>
        <begin position="72"/>
        <end position="83"/>
    </location>
</feature>
<feature type="region of interest" description="Disordered" evidence="3">
    <location>
        <begin position="169"/>
        <end position="219"/>
    </location>
</feature>
<keyword evidence="6" id="KW-1185">Reference proteome</keyword>
<comment type="caution">
    <text evidence="5">The sequence shown here is derived from an EMBL/GenBank/DDBJ whole genome shotgun (WGS) entry which is preliminary data.</text>
</comment>
<feature type="compositionally biased region" description="Basic and acidic residues" evidence="3">
    <location>
        <begin position="11"/>
        <end position="25"/>
    </location>
</feature>
<feature type="compositionally biased region" description="Basic and acidic residues" evidence="3">
    <location>
        <begin position="178"/>
        <end position="205"/>
    </location>
</feature>
<gene>
    <name evidence="5" type="ORF">INT45_004648</name>
</gene>
<feature type="domain" description="RRM" evidence="4">
    <location>
        <begin position="95"/>
        <end position="172"/>
    </location>
</feature>
<dbReference type="InterPro" id="IPR035979">
    <property type="entry name" value="RBD_domain_sf"/>
</dbReference>
<evidence type="ECO:0000313" key="5">
    <source>
        <dbReference type="EMBL" id="KAG2218956.1"/>
    </source>
</evidence>
<dbReference type="Gene3D" id="3.30.70.330">
    <property type="match status" value="1"/>
</dbReference>
<dbReference type="OrthoDB" id="439808at2759"/>
<dbReference type="AlphaFoldDB" id="A0A8H7RZZ5"/>
<feature type="compositionally biased region" description="Basic residues" evidence="3">
    <location>
        <begin position="1"/>
        <end position="10"/>
    </location>
</feature>
<feature type="compositionally biased region" description="Basic and acidic residues" evidence="3">
    <location>
        <begin position="46"/>
        <end position="71"/>
    </location>
</feature>
<dbReference type="GO" id="GO:0019843">
    <property type="term" value="F:rRNA binding"/>
    <property type="evidence" value="ECO:0007669"/>
    <property type="project" value="TreeGrafter"/>
</dbReference>
<dbReference type="InterPro" id="IPR034228">
    <property type="entry name" value="Nop6_RRM"/>
</dbReference>
<sequence>MPPKLSKKQKKAQEFRQKQKDKALSEENAVPEVDIVSDQPESAPINEKKRKAEDNNESSNDKNKDNETAERPKKKNRRPKKKNGGNNGEEKKNRYILFVGNLGFNTKAEDLAKHFETVGELPTVRLMTDKKTKKPKGFAFIEFKDSLPLSKALAFHHTYFNKRQINVELTAGGGGGSDARKEKLKEKNEKLQLERQKWHKDKVVGEEPASSYQQQQQQE</sequence>
<dbReference type="CDD" id="cd12400">
    <property type="entry name" value="RRM_Nop6"/>
    <property type="match status" value="1"/>
</dbReference>
<evidence type="ECO:0000256" key="2">
    <source>
        <dbReference type="PROSITE-ProRule" id="PRU00176"/>
    </source>
</evidence>
<accession>A0A8H7RZZ5</accession>
<protein>
    <recommendedName>
        <fullName evidence="4">RRM domain-containing protein</fullName>
    </recommendedName>
</protein>